<name>A0ABV5TLD6_9ACTN</name>
<keyword evidence="3" id="KW-1185">Reference proteome</keyword>
<dbReference type="RefSeq" id="WP_386160340.1">
    <property type="nucleotide sequence ID" value="NZ_JBHMBS010000013.1"/>
</dbReference>
<evidence type="ECO:0008006" key="4">
    <source>
        <dbReference type="Google" id="ProtNLM"/>
    </source>
</evidence>
<protein>
    <recommendedName>
        <fullName evidence="4">PASTA domain-containing protein</fullName>
    </recommendedName>
</protein>
<organism evidence="2 3">
    <name type="scientific">Streptosporangium vulgare</name>
    <dbReference type="NCBI Taxonomy" id="46190"/>
    <lineage>
        <taxon>Bacteria</taxon>
        <taxon>Bacillati</taxon>
        <taxon>Actinomycetota</taxon>
        <taxon>Actinomycetes</taxon>
        <taxon>Streptosporangiales</taxon>
        <taxon>Streptosporangiaceae</taxon>
        <taxon>Streptosporangium</taxon>
    </lineage>
</organism>
<gene>
    <name evidence="2" type="ORF">ACFFRH_26615</name>
</gene>
<accession>A0ABV5TLD6</accession>
<evidence type="ECO:0000313" key="3">
    <source>
        <dbReference type="Proteomes" id="UP001589610"/>
    </source>
</evidence>
<feature type="region of interest" description="Disordered" evidence="1">
    <location>
        <begin position="219"/>
        <end position="239"/>
    </location>
</feature>
<comment type="caution">
    <text evidence="2">The sequence shown here is derived from an EMBL/GenBank/DDBJ whole genome shotgun (WGS) entry which is preliminary data.</text>
</comment>
<evidence type="ECO:0000313" key="2">
    <source>
        <dbReference type="EMBL" id="MFB9679066.1"/>
    </source>
</evidence>
<evidence type="ECO:0000256" key="1">
    <source>
        <dbReference type="SAM" id="MobiDB-lite"/>
    </source>
</evidence>
<reference evidence="2 3" key="1">
    <citation type="submission" date="2024-09" db="EMBL/GenBank/DDBJ databases">
        <authorList>
            <person name="Sun Q."/>
            <person name="Mori K."/>
        </authorList>
    </citation>
    <scope>NUCLEOTIDE SEQUENCE [LARGE SCALE GENOMIC DNA]</scope>
    <source>
        <strain evidence="2 3">JCM 3028</strain>
    </source>
</reference>
<dbReference type="Proteomes" id="UP001589610">
    <property type="component" value="Unassembled WGS sequence"/>
</dbReference>
<sequence>MPVVATLAAATVVAGRVLLPALGIGPAPTSAALDIKREDDHYIITVKDLFADPETYQSELRARGLDITLKLLPTSASRARSVFVINSVDLVRAGRTAPAEGGITTVDAPGPCPQAEPDGCPASLKVPAGYRQKAEIVLGREARPGERYMIPPGLGMPGEPLHCVEYVNRTVTEVLAMLRERGVEPEFALLGPRRIEPSVPGDWYVHDGVMSAAGRATVLTDPAPNPTPQPLDASCPGGS</sequence>
<dbReference type="EMBL" id="JBHMBS010000013">
    <property type="protein sequence ID" value="MFB9679066.1"/>
    <property type="molecule type" value="Genomic_DNA"/>
</dbReference>
<proteinExistence type="predicted"/>